<evidence type="ECO:0000313" key="2">
    <source>
        <dbReference type="Proteomes" id="UP001283361"/>
    </source>
</evidence>
<organism evidence="1 2">
    <name type="scientific">Elysia crispata</name>
    <name type="common">lettuce slug</name>
    <dbReference type="NCBI Taxonomy" id="231223"/>
    <lineage>
        <taxon>Eukaryota</taxon>
        <taxon>Metazoa</taxon>
        <taxon>Spiralia</taxon>
        <taxon>Lophotrochozoa</taxon>
        <taxon>Mollusca</taxon>
        <taxon>Gastropoda</taxon>
        <taxon>Heterobranchia</taxon>
        <taxon>Euthyneura</taxon>
        <taxon>Panpulmonata</taxon>
        <taxon>Sacoglossa</taxon>
        <taxon>Placobranchoidea</taxon>
        <taxon>Plakobranchidae</taxon>
        <taxon>Elysia</taxon>
    </lineage>
</organism>
<gene>
    <name evidence="1" type="ORF">RRG08_062033</name>
</gene>
<dbReference type="Proteomes" id="UP001283361">
    <property type="component" value="Unassembled WGS sequence"/>
</dbReference>
<dbReference type="AlphaFoldDB" id="A0AAE1A3Q2"/>
<name>A0AAE1A3Q2_9GAST</name>
<sequence>MFPPQGEPGFLTWPERDYTSDGLAPDYSGPNLTKLVRHSIALSADPFWAPLYPHLESSIEKYSRDPDRGKFSSPTLNVSLGYKKQTEACVDGKKMVTLSPAPLRPALPSDVIHLSHHSPTAASRAVATPPPSHPPRVSSASQCACAAERVCDSIGRCFVHVTRLYGMVCTVRTIISYRLLYLASSRGQTLRMRGGQSPVIGRGEQT</sequence>
<keyword evidence="2" id="KW-1185">Reference proteome</keyword>
<dbReference type="EMBL" id="JAWDGP010002732">
    <property type="protein sequence ID" value="KAK3780412.1"/>
    <property type="molecule type" value="Genomic_DNA"/>
</dbReference>
<protein>
    <submittedName>
        <fullName evidence="1">Uncharacterized protein</fullName>
    </submittedName>
</protein>
<reference evidence="1" key="1">
    <citation type="journal article" date="2023" name="G3 (Bethesda)">
        <title>A reference genome for the long-term kleptoplast-retaining sea slug Elysia crispata morphotype clarki.</title>
        <authorList>
            <person name="Eastman K.E."/>
            <person name="Pendleton A.L."/>
            <person name="Shaikh M.A."/>
            <person name="Suttiyut T."/>
            <person name="Ogas R."/>
            <person name="Tomko P."/>
            <person name="Gavelis G."/>
            <person name="Widhalm J.R."/>
            <person name="Wisecaver J.H."/>
        </authorList>
    </citation>
    <scope>NUCLEOTIDE SEQUENCE</scope>
    <source>
        <strain evidence="1">ECLA1</strain>
    </source>
</reference>
<accession>A0AAE1A3Q2</accession>
<comment type="caution">
    <text evidence="1">The sequence shown here is derived from an EMBL/GenBank/DDBJ whole genome shotgun (WGS) entry which is preliminary data.</text>
</comment>
<proteinExistence type="predicted"/>
<evidence type="ECO:0000313" key="1">
    <source>
        <dbReference type="EMBL" id="KAK3780412.1"/>
    </source>
</evidence>